<keyword evidence="2" id="KW-0687">Ribonucleoprotein</keyword>
<dbReference type="AlphaFoldDB" id="A0A1I4PVT4"/>
<proteinExistence type="predicted"/>
<evidence type="ECO:0000313" key="3">
    <source>
        <dbReference type="Proteomes" id="UP000198565"/>
    </source>
</evidence>
<dbReference type="STRING" id="334253.SAMN04487943_11331"/>
<organism evidence="2 3">
    <name type="scientific">Gracilibacillus orientalis</name>
    <dbReference type="NCBI Taxonomy" id="334253"/>
    <lineage>
        <taxon>Bacteria</taxon>
        <taxon>Bacillati</taxon>
        <taxon>Bacillota</taxon>
        <taxon>Bacilli</taxon>
        <taxon>Bacillales</taxon>
        <taxon>Bacillaceae</taxon>
        <taxon>Gracilibacillus</taxon>
    </lineage>
</organism>
<reference evidence="3" key="1">
    <citation type="submission" date="2016-10" db="EMBL/GenBank/DDBJ databases">
        <authorList>
            <person name="Varghese N."/>
            <person name="Submissions S."/>
        </authorList>
    </citation>
    <scope>NUCLEOTIDE SEQUENCE [LARGE SCALE GENOMIC DNA]</scope>
    <source>
        <strain evidence="3">CGMCC 1.4250</strain>
    </source>
</reference>
<protein>
    <submittedName>
        <fullName evidence="2">Ribosomal protein L7Ae</fullName>
    </submittedName>
</protein>
<sequence>MVNQKSYLNIIGLANRAGKCTFGEELIVKEIQSKKSRIVVIASDIGDQTLKKITNKCTFYNIPYFFVDDRDTLSQAVGKSGRVAISIHEQGFAKKLIALLDENIRG</sequence>
<dbReference type="EMBL" id="FOTR01000013">
    <property type="protein sequence ID" value="SFM31553.1"/>
    <property type="molecule type" value="Genomic_DNA"/>
</dbReference>
<gene>
    <name evidence="2" type="ORF">SAMN04487943_11331</name>
</gene>
<dbReference type="OrthoDB" id="9794863at2"/>
<dbReference type="Gene3D" id="3.30.1330.30">
    <property type="match status" value="1"/>
</dbReference>
<dbReference type="Proteomes" id="UP000198565">
    <property type="component" value="Unassembled WGS sequence"/>
</dbReference>
<dbReference type="Pfam" id="PF01248">
    <property type="entry name" value="Ribosomal_L7Ae"/>
    <property type="match status" value="1"/>
</dbReference>
<dbReference type="SUPFAM" id="SSF55315">
    <property type="entry name" value="L30e-like"/>
    <property type="match status" value="1"/>
</dbReference>
<keyword evidence="3" id="KW-1185">Reference proteome</keyword>
<feature type="domain" description="Ribosomal protein eL8/eL30/eS12/Gadd45" evidence="1">
    <location>
        <begin position="11"/>
        <end position="96"/>
    </location>
</feature>
<evidence type="ECO:0000313" key="2">
    <source>
        <dbReference type="EMBL" id="SFM31553.1"/>
    </source>
</evidence>
<dbReference type="InterPro" id="IPR004038">
    <property type="entry name" value="Ribosomal_eL8/eL30/eS12/Gad45"/>
</dbReference>
<name>A0A1I4PVT4_9BACI</name>
<keyword evidence="2" id="KW-0689">Ribosomal protein</keyword>
<dbReference type="GO" id="GO:0005840">
    <property type="term" value="C:ribosome"/>
    <property type="evidence" value="ECO:0007669"/>
    <property type="project" value="UniProtKB-KW"/>
</dbReference>
<accession>A0A1I4PVT4</accession>
<dbReference type="InterPro" id="IPR029064">
    <property type="entry name" value="Ribosomal_eL30-like_sf"/>
</dbReference>
<dbReference type="RefSeq" id="WP_091485395.1">
    <property type="nucleotide sequence ID" value="NZ_FOTR01000013.1"/>
</dbReference>
<evidence type="ECO:0000259" key="1">
    <source>
        <dbReference type="Pfam" id="PF01248"/>
    </source>
</evidence>